<protein>
    <recommendedName>
        <fullName evidence="16">Hypoxanthine phosphoribosyltransferase</fullName>
        <ecNumber evidence="16">2.4.2.8</ecNumber>
    </recommendedName>
</protein>
<evidence type="ECO:0000256" key="1">
    <source>
        <dbReference type="ARBA" id="ARBA00001946"/>
    </source>
</evidence>
<evidence type="ECO:0000256" key="8">
    <source>
        <dbReference type="ARBA" id="ARBA00022676"/>
    </source>
</evidence>
<evidence type="ECO:0000313" key="19">
    <source>
        <dbReference type="Proteomes" id="UP000001823"/>
    </source>
</evidence>
<dbReference type="Pfam" id="PF00156">
    <property type="entry name" value="Pribosyltran"/>
    <property type="match status" value="1"/>
</dbReference>
<evidence type="ECO:0000256" key="6">
    <source>
        <dbReference type="ARBA" id="ARBA00008391"/>
    </source>
</evidence>
<dbReference type="GO" id="GO:0006166">
    <property type="term" value="P:purine ribonucleoside salvage"/>
    <property type="evidence" value="ECO:0007669"/>
    <property type="project" value="UniProtKB-KW"/>
</dbReference>
<dbReference type="InterPro" id="IPR005904">
    <property type="entry name" value="Hxn_phspho_trans"/>
</dbReference>
<evidence type="ECO:0000256" key="12">
    <source>
        <dbReference type="ARBA" id="ARBA00022741"/>
    </source>
</evidence>
<evidence type="ECO:0000313" key="18">
    <source>
        <dbReference type="EMBL" id="ABG84869.1"/>
    </source>
</evidence>
<dbReference type="GO" id="GO:0046100">
    <property type="term" value="P:hypoxanthine metabolic process"/>
    <property type="evidence" value="ECO:0007669"/>
    <property type="project" value="TreeGrafter"/>
</dbReference>
<name>A0A0H2YUS3_CLOP1</name>
<comment type="cofactor">
    <cofactor evidence="1 16">
        <name>Mg(2+)</name>
        <dbReference type="ChEBI" id="CHEBI:18420"/>
    </cofactor>
</comment>
<keyword evidence="9 16" id="KW-0808">Transferase</keyword>
<dbReference type="PANTHER" id="PTHR43340:SF1">
    <property type="entry name" value="HYPOXANTHINE PHOSPHORIBOSYLTRANSFERASE"/>
    <property type="match status" value="1"/>
</dbReference>
<dbReference type="UniPathway" id="UPA00591">
    <property type="reaction ID" value="UER00648"/>
</dbReference>
<evidence type="ECO:0000256" key="11">
    <source>
        <dbReference type="ARBA" id="ARBA00022726"/>
    </source>
</evidence>
<comment type="pathway">
    <text evidence="5">Purine metabolism; GMP biosynthesis via salvage pathway; GMP from guanine: step 1/1.</text>
</comment>
<keyword evidence="10 16" id="KW-0479">Metal-binding</keyword>
<dbReference type="CDD" id="cd06223">
    <property type="entry name" value="PRTases_typeI"/>
    <property type="match status" value="1"/>
</dbReference>
<dbReference type="AlphaFoldDB" id="A0A0H2YUS3"/>
<keyword evidence="19" id="KW-1185">Reference proteome</keyword>
<dbReference type="RefSeq" id="WP_003450331.1">
    <property type="nucleotide sequence ID" value="NC_008261.1"/>
</dbReference>
<evidence type="ECO:0000256" key="10">
    <source>
        <dbReference type="ARBA" id="ARBA00022723"/>
    </source>
</evidence>
<dbReference type="PaxDb" id="195103-CPF_2787"/>
<keyword evidence="8 16" id="KW-0328">Glycosyltransferase</keyword>
<dbReference type="Gene3D" id="3.40.50.2020">
    <property type="match status" value="1"/>
</dbReference>
<keyword evidence="13 16" id="KW-0460">Magnesium</keyword>
<dbReference type="eggNOG" id="COG0634">
    <property type="taxonomic scope" value="Bacteria"/>
</dbReference>
<dbReference type="GO" id="GO:0005829">
    <property type="term" value="C:cytosol"/>
    <property type="evidence" value="ECO:0007669"/>
    <property type="project" value="TreeGrafter"/>
</dbReference>
<keyword evidence="11 16" id="KW-0660">Purine salvage</keyword>
<dbReference type="GO" id="GO:0006178">
    <property type="term" value="P:guanine salvage"/>
    <property type="evidence" value="ECO:0007669"/>
    <property type="project" value="TreeGrafter"/>
</dbReference>
<dbReference type="InterPro" id="IPR029057">
    <property type="entry name" value="PRTase-like"/>
</dbReference>
<dbReference type="HOGENOM" id="CLU_073615_0_0_9"/>
<evidence type="ECO:0000256" key="2">
    <source>
        <dbReference type="ARBA" id="ARBA00002049"/>
    </source>
</evidence>
<dbReference type="EC" id="2.4.2.8" evidence="16"/>
<keyword evidence="7 16" id="KW-0963">Cytoplasm</keyword>
<accession>A0A0H2YUS3</accession>
<evidence type="ECO:0000256" key="5">
    <source>
        <dbReference type="ARBA" id="ARBA00004676"/>
    </source>
</evidence>
<dbReference type="InterPro" id="IPR050408">
    <property type="entry name" value="HGPRT"/>
</dbReference>
<evidence type="ECO:0000256" key="3">
    <source>
        <dbReference type="ARBA" id="ARBA00004496"/>
    </source>
</evidence>
<dbReference type="NCBIfam" id="TIGR01203">
    <property type="entry name" value="HGPRTase"/>
    <property type="match status" value="1"/>
</dbReference>
<dbReference type="STRING" id="195103.CPF_2787"/>
<comment type="pathway">
    <text evidence="4 16">Purine metabolism; IMP biosynthesis via salvage pathway; IMP from hypoxanthine: step 1/1.</text>
</comment>
<comment type="similarity">
    <text evidence="6 16">Belongs to the purine/pyrimidine phosphoribosyltransferase family.</text>
</comment>
<evidence type="ECO:0000256" key="9">
    <source>
        <dbReference type="ARBA" id="ARBA00022679"/>
    </source>
</evidence>
<comment type="function">
    <text evidence="2">Purine salvage pathway enzyme that catalyzes the transfer of the ribosyl-5-phosphate group from 5-phospho-alpha-D-ribose 1-diphosphate (PRPP) to the N9 position of the 6-oxopurines hypoxanthine and guanine to form the corresponding ribonucleotides IMP (inosine 5'-monophosphate) and GMP (guanosine 5'-monophosphate), with the release of PPi.</text>
</comment>
<dbReference type="KEGG" id="cpf:CPF_2787"/>
<keyword evidence="12 16" id="KW-0547">Nucleotide-binding</keyword>
<feature type="domain" description="Phosphoribosyltransferase" evidence="17">
    <location>
        <begin position="14"/>
        <end position="163"/>
    </location>
</feature>
<dbReference type="GO" id="GO:0052657">
    <property type="term" value="F:guanine phosphoribosyltransferase activity"/>
    <property type="evidence" value="ECO:0007669"/>
    <property type="project" value="UniProtKB-ARBA"/>
</dbReference>
<evidence type="ECO:0000256" key="16">
    <source>
        <dbReference type="RuleBase" id="RU364099"/>
    </source>
</evidence>
<dbReference type="Proteomes" id="UP000001823">
    <property type="component" value="Chromosome"/>
</dbReference>
<sequence length="183" mass="20553">MIRDIKDDVKKVLYSEEQLAKRVKEMAEEISKDYAGKDLLVVGILKGSVLFTSDLIKNITIPCEIDFMAVSSYGNSAQTSGVVRILKDLDSDIENKHVLIVEDIVDTGTTLSYLLEYLKARKAASIEIVALLDKEARRTSNVSAKYKGFDVPDEFIVGYGIDYAEKYRNLPFIGALKEEIYNK</sequence>
<evidence type="ECO:0000256" key="15">
    <source>
        <dbReference type="ARBA" id="ARBA00049402"/>
    </source>
</evidence>
<evidence type="ECO:0000256" key="13">
    <source>
        <dbReference type="ARBA" id="ARBA00022842"/>
    </source>
</evidence>
<comment type="catalytic activity">
    <reaction evidence="14">
        <text>GMP + diphosphate = guanine + 5-phospho-alpha-D-ribose 1-diphosphate</text>
        <dbReference type="Rhea" id="RHEA:25424"/>
        <dbReference type="ChEBI" id="CHEBI:16235"/>
        <dbReference type="ChEBI" id="CHEBI:33019"/>
        <dbReference type="ChEBI" id="CHEBI:58017"/>
        <dbReference type="ChEBI" id="CHEBI:58115"/>
        <dbReference type="EC" id="2.4.2.8"/>
    </reaction>
    <physiologicalReaction direction="right-to-left" evidence="14">
        <dbReference type="Rhea" id="RHEA:25426"/>
    </physiologicalReaction>
</comment>
<dbReference type="PANTHER" id="PTHR43340">
    <property type="entry name" value="HYPOXANTHINE-GUANINE PHOSPHORIBOSYLTRANSFERASE"/>
    <property type="match status" value="1"/>
</dbReference>
<evidence type="ECO:0000256" key="4">
    <source>
        <dbReference type="ARBA" id="ARBA00004669"/>
    </source>
</evidence>
<dbReference type="GO" id="GO:0000287">
    <property type="term" value="F:magnesium ion binding"/>
    <property type="evidence" value="ECO:0007669"/>
    <property type="project" value="TreeGrafter"/>
</dbReference>
<comment type="catalytic activity">
    <reaction evidence="15">
        <text>IMP + diphosphate = hypoxanthine + 5-phospho-alpha-D-ribose 1-diphosphate</text>
        <dbReference type="Rhea" id="RHEA:17973"/>
        <dbReference type="ChEBI" id="CHEBI:17368"/>
        <dbReference type="ChEBI" id="CHEBI:33019"/>
        <dbReference type="ChEBI" id="CHEBI:58017"/>
        <dbReference type="ChEBI" id="CHEBI:58053"/>
        <dbReference type="EC" id="2.4.2.8"/>
    </reaction>
    <physiologicalReaction direction="right-to-left" evidence="15">
        <dbReference type="Rhea" id="RHEA:17975"/>
    </physiologicalReaction>
</comment>
<evidence type="ECO:0000256" key="7">
    <source>
        <dbReference type="ARBA" id="ARBA00022490"/>
    </source>
</evidence>
<dbReference type="GO" id="GO:0004422">
    <property type="term" value="F:hypoxanthine phosphoribosyltransferase activity"/>
    <property type="evidence" value="ECO:0007669"/>
    <property type="project" value="InterPro"/>
</dbReference>
<dbReference type="GO" id="GO:0000166">
    <property type="term" value="F:nucleotide binding"/>
    <property type="evidence" value="ECO:0007669"/>
    <property type="project" value="UniProtKB-KW"/>
</dbReference>
<dbReference type="GO" id="GO:0032264">
    <property type="term" value="P:IMP salvage"/>
    <property type="evidence" value="ECO:0007669"/>
    <property type="project" value="UniProtKB-UniPathway"/>
</dbReference>
<dbReference type="EMBL" id="CP000246">
    <property type="protein sequence ID" value="ABG84869.1"/>
    <property type="molecule type" value="Genomic_DNA"/>
</dbReference>
<proteinExistence type="inferred from homology"/>
<gene>
    <name evidence="18" type="primary">hpt1</name>
    <name evidence="18" type="ordered locus">CPF_2787</name>
</gene>
<dbReference type="FunFam" id="3.40.50.2020:FF:000006">
    <property type="entry name" value="Hypoxanthine phosphoribosyltransferase"/>
    <property type="match status" value="1"/>
</dbReference>
<dbReference type="SUPFAM" id="SSF53271">
    <property type="entry name" value="PRTase-like"/>
    <property type="match status" value="1"/>
</dbReference>
<reference evidence="18 19" key="1">
    <citation type="journal article" date="2006" name="Genome Res.">
        <title>Skewed genomic variability in strains of the toxigenic bacterial pathogen, Clostridium perfringens.</title>
        <authorList>
            <person name="Myers G.S."/>
            <person name="Rasko D.A."/>
            <person name="Cheung J.K."/>
            <person name="Ravel J."/>
            <person name="Seshadri R."/>
            <person name="Deboy R.T."/>
            <person name="Ren Q."/>
            <person name="Varga J."/>
            <person name="Awad M.M."/>
            <person name="Brinkac L.M."/>
            <person name="Daugherty S.C."/>
            <person name="Haft D.H."/>
            <person name="Dodson R.J."/>
            <person name="Madupu R."/>
            <person name="Nelson W.C."/>
            <person name="Rosovitz M.J."/>
            <person name="Sullivan S.A."/>
            <person name="Khouri H."/>
            <person name="Dimitrov G.I."/>
            <person name="Watkins K.L."/>
            <person name="Mulligan S."/>
            <person name="Benton J."/>
            <person name="Radune D."/>
            <person name="Fisher D.J."/>
            <person name="Atkins H.S."/>
            <person name="Hiscox T."/>
            <person name="Jost B.H."/>
            <person name="Billington S.J."/>
            <person name="Songer J.G."/>
            <person name="McClane B.A."/>
            <person name="Titball R.W."/>
            <person name="Rood J.I."/>
            <person name="Melville S.B."/>
            <person name="Paulsen I.T."/>
        </authorList>
    </citation>
    <scope>NUCLEOTIDE SEQUENCE [LARGE SCALE GENOMIC DNA]</scope>
    <source>
        <strain evidence="19">ATCC 13124 / DSM 756 / JCM 1290 / NCIMB 6125 / NCTC 8237 / S 107 / Type A</strain>
    </source>
</reference>
<dbReference type="GO" id="GO:0032263">
    <property type="term" value="P:GMP salvage"/>
    <property type="evidence" value="ECO:0007669"/>
    <property type="project" value="TreeGrafter"/>
</dbReference>
<organism evidence="18 19">
    <name type="scientific">Clostridium perfringens (strain ATCC 13124 / DSM 756 / JCM 1290 / NCIMB 6125 / NCTC 8237 / Type A)</name>
    <dbReference type="NCBI Taxonomy" id="195103"/>
    <lineage>
        <taxon>Bacteria</taxon>
        <taxon>Bacillati</taxon>
        <taxon>Bacillota</taxon>
        <taxon>Clostridia</taxon>
        <taxon>Eubacteriales</taxon>
        <taxon>Clostridiaceae</taxon>
        <taxon>Clostridium</taxon>
    </lineage>
</organism>
<comment type="subcellular location">
    <subcellularLocation>
        <location evidence="3 16">Cytoplasm</location>
    </subcellularLocation>
</comment>
<evidence type="ECO:0000259" key="17">
    <source>
        <dbReference type="Pfam" id="PF00156"/>
    </source>
</evidence>
<dbReference type="InterPro" id="IPR000836">
    <property type="entry name" value="PRTase_dom"/>
</dbReference>
<evidence type="ECO:0000256" key="14">
    <source>
        <dbReference type="ARBA" id="ARBA00048811"/>
    </source>
</evidence>